<feature type="coiled-coil region" evidence="1">
    <location>
        <begin position="37"/>
        <end position="78"/>
    </location>
</feature>
<accession>A0A366I0N7</accession>
<dbReference type="EMBL" id="QNRX01000016">
    <property type="protein sequence ID" value="RBP60351.1"/>
    <property type="molecule type" value="Genomic_DNA"/>
</dbReference>
<comment type="caution">
    <text evidence="2">The sequence shown here is derived from an EMBL/GenBank/DDBJ whole genome shotgun (WGS) entry which is preliminary data.</text>
</comment>
<dbReference type="AlphaFoldDB" id="A0A366I0N7"/>
<dbReference type="Proteomes" id="UP000253490">
    <property type="component" value="Unassembled WGS sequence"/>
</dbReference>
<keyword evidence="3" id="KW-1185">Reference proteome</keyword>
<sequence>MEKDIVKIDLQVSKCDFGLSDNLVGVIESSNKLVELNNSVMDENKQLKARLKIVEDEVQDLKNVNNMLYDKIKHLEEEKQKFIQVNNFKNLLSLSEDLGKRFLEKIEWDTIDDNELAELLRNSYKFESYSNVIHILMNVLIGKSKELNHNDSKSLDLLREISKLINMQIEKEISCKEMLYLLDVLYQKIDEDLLFDFTYENVTYINNLIFDCDISFLSLNIKLARILFALEDYDSADQMLMILDETPSNILILDYEMTIDIILMLICLTPYTGLDDFKGINLDVLDRKYIEGRVILDYFESIKTGKATKDQIEILKNNPEIVNADHSEVTSSIREFSYNNIATKLFEFNESEVTNQPPSEKKYYVSNADGSISRDNIIYLINLNKNICPYDHNKLAIKNIVRKIFRTKEDIEKGINYQYKLIDILYCNKCNRYFINKSLLNKIEGKISVGRLDLNKQSNKFKDKSFSKVENKLSNKSNSNNKSCSNCLLERAQECFGKREICEFYKPCPSYKIDSTWPTEMSFNENRFDK</sequence>
<name>A0A366I0N7_9FIRM</name>
<evidence type="ECO:0000256" key="1">
    <source>
        <dbReference type="SAM" id="Coils"/>
    </source>
</evidence>
<organism evidence="2 3">
    <name type="scientific">Alkalibaculum bacchi</name>
    <dbReference type="NCBI Taxonomy" id="645887"/>
    <lineage>
        <taxon>Bacteria</taxon>
        <taxon>Bacillati</taxon>
        <taxon>Bacillota</taxon>
        <taxon>Clostridia</taxon>
        <taxon>Eubacteriales</taxon>
        <taxon>Eubacteriaceae</taxon>
        <taxon>Alkalibaculum</taxon>
    </lineage>
</organism>
<evidence type="ECO:0000313" key="3">
    <source>
        <dbReference type="Proteomes" id="UP000253490"/>
    </source>
</evidence>
<evidence type="ECO:0000313" key="2">
    <source>
        <dbReference type="EMBL" id="RBP60351.1"/>
    </source>
</evidence>
<protein>
    <submittedName>
        <fullName evidence="2">Uncharacterized protein</fullName>
    </submittedName>
</protein>
<dbReference type="RefSeq" id="WP_113921318.1">
    <property type="nucleotide sequence ID" value="NZ_QNRX01000016.1"/>
</dbReference>
<proteinExistence type="predicted"/>
<keyword evidence="1" id="KW-0175">Coiled coil</keyword>
<gene>
    <name evidence="2" type="ORF">DES36_1167</name>
</gene>
<reference evidence="2 3" key="1">
    <citation type="submission" date="2018-06" db="EMBL/GenBank/DDBJ databases">
        <title>Genomic Encyclopedia of Type Strains, Phase IV (KMG-IV): sequencing the most valuable type-strain genomes for metagenomic binning, comparative biology and taxonomic classification.</title>
        <authorList>
            <person name="Goeker M."/>
        </authorList>
    </citation>
    <scope>NUCLEOTIDE SEQUENCE [LARGE SCALE GENOMIC DNA]</scope>
    <source>
        <strain evidence="2 3">DSM 22112</strain>
    </source>
</reference>